<evidence type="ECO:0000313" key="1">
    <source>
        <dbReference type="EMBL" id="MDC0677024.1"/>
    </source>
</evidence>
<gene>
    <name evidence="1" type="ORF">POL72_04680</name>
</gene>
<accession>A0ABT5BTZ9</accession>
<evidence type="ECO:0000313" key="2">
    <source>
        <dbReference type="Proteomes" id="UP001217485"/>
    </source>
</evidence>
<name>A0ABT5BTZ9_9BACT</name>
<organism evidence="1 2">
    <name type="scientific">Sorangium atrum</name>
    <dbReference type="NCBI Taxonomy" id="2995308"/>
    <lineage>
        <taxon>Bacteria</taxon>
        <taxon>Pseudomonadati</taxon>
        <taxon>Myxococcota</taxon>
        <taxon>Polyangia</taxon>
        <taxon>Polyangiales</taxon>
        <taxon>Polyangiaceae</taxon>
        <taxon>Sorangium</taxon>
    </lineage>
</organism>
<dbReference type="Proteomes" id="UP001217485">
    <property type="component" value="Unassembled WGS sequence"/>
</dbReference>
<proteinExistence type="predicted"/>
<sequence length="159" mass="16000">MMIDAKEVAALGAWSRGGAVADNTSLATRAAVLVPEQVMVAIAFPARAAGSWLSAGAARGVIVFVVRDGAFVAQDHGARSAFLHDHAVPTAGAADLFAIVVVKVRQRRAKMLLAAVALLDGEGGAAVGELTFGHDGLVLVPRTGYGSASGMPGPTIAAS</sequence>
<comment type="caution">
    <text evidence="1">The sequence shown here is derived from an EMBL/GenBank/DDBJ whole genome shotgun (WGS) entry which is preliminary data.</text>
</comment>
<dbReference type="EMBL" id="JAQNDK010000001">
    <property type="protein sequence ID" value="MDC0677024.1"/>
    <property type="molecule type" value="Genomic_DNA"/>
</dbReference>
<reference evidence="1 2" key="1">
    <citation type="submission" date="2023-01" db="EMBL/GenBank/DDBJ databases">
        <title>Minimal conservation of predation-associated metabolite biosynthetic gene clusters underscores biosynthetic potential of Myxococcota including descriptions for ten novel species: Archangium lansinium sp. nov., Myxococcus landrumus sp. nov., Nannocystis bai.</title>
        <authorList>
            <person name="Ahearne A."/>
            <person name="Stevens C."/>
            <person name="Dowd S."/>
        </authorList>
    </citation>
    <scope>NUCLEOTIDE SEQUENCE [LARGE SCALE GENOMIC DNA]</scope>
    <source>
        <strain evidence="1 2">WIWO2</strain>
    </source>
</reference>
<keyword evidence="2" id="KW-1185">Reference proteome</keyword>
<dbReference type="RefSeq" id="WP_272093796.1">
    <property type="nucleotide sequence ID" value="NZ_JAQNDK010000001.1"/>
</dbReference>
<protein>
    <submittedName>
        <fullName evidence="1">Uncharacterized protein</fullName>
    </submittedName>
</protein>